<dbReference type="SMART" id="SM00858">
    <property type="entry name" value="SAF"/>
    <property type="match status" value="1"/>
</dbReference>
<dbReference type="CDD" id="cd11614">
    <property type="entry name" value="SAF_CpaB_FlgA_like"/>
    <property type="match status" value="1"/>
</dbReference>
<dbReference type="NCBIfam" id="TIGR03177">
    <property type="entry name" value="pilus_cpaB"/>
    <property type="match status" value="1"/>
</dbReference>
<reference evidence="1 2" key="1">
    <citation type="submission" date="2016-12" db="EMBL/GenBank/DDBJ databases">
        <title>The genome of dimorphic prosthecate Glycocaulis alkaliphilus 6b-8t, isolated from crude oil dictates its adaptability in petroleum environments.</title>
        <authorList>
            <person name="Wu X.-L."/>
            <person name="Geng S."/>
        </authorList>
    </citation>
    <scope>NUCLEOTIDE SEQUENCE [LARGE SCALE GENOMIC DNA]</scope>
    <source>
        <strain evidence="1 2">6B-8</strain>
    </source>
</reference>
<protein>
    <submittedName>
        <fullName evidence="1">Flp pilus assembly CpaB</fullName>
    </submittedName>
</protein>
<dbReference type="EMBL" id="CP018911">
    <property type="protein sequence ID" value="AZU03444.1"/>
    <property type="molecule type" value="Genomic_DNA"/>
</dbReference>
<accession>A0A3T0E824</accession>
<dbReference type="RefSeq" id="WP_127565831.1">
    <property type="nucleotide sequence ID" value="NZ_BMFB01000002.1"/>
</dbReference>
<dbReference type="InterPro" id="IPR013974">
    <property type="entry name" value="SAF"/>
</dbReference>
<dbReference type="InterPro" id="IPR017592">
    <property type="entry name" value="Pilus_assmbl_Flp-typ_CpaB"/>
</dbReference>
<dbReference type="Pfam" id="PF08666">
    <property type="entry name" value="SAF"/>
    <property type="match status" value="1"/>
</dbReference>
<evidence type="ECO:0000313" key="1">
    <source>
        <dbReference type="EMBL" id="AZU03444.1"/>
    </source>
</evidence>
<sequence length="266" mass="27772">MNATRIAILVAAGLAAIVAAFFVRNAMQPQVIERTVTEAPVAEAPAVRVLAARSDLAMGRRVAPGDLYWQPWPEEAISPTYIRESADREAVNRLAGSVVRAAIAQGEPITERRLVAPGSSGFMAAVISPGMRAIAVPTSARAGAGGFILPNDRVDLIVTTQGEHNSFSAQTLLENVRVLAIDQSFSEDGSGAVVGSTATLEVTPAQARVAAQAIAGGTLTLSLRSLSDADEPSAEAGEVTEGGQRVVRVFRYGREERVALSARGGE</sequence>
<gene>
    <name evidence="1" type="ORF">X907_0903</name>
</gene>
<dbReference type="OrthoDB" id="163768at2"/>
<dbReference type="InterPro" id="IPR031571">
    <property type="entry name" value="RcpC_dom"/>
</dbReference>
<keyword evidence="2" id="KW-1185">Reference proteome</keyword>
<dbReference type="Proteomes" id="UP000286954">
    <property type="component" value="Chromosome"/>
</dbReference>
<proteinExistence type="predicted"/>
<dbReference type="Pfam" id="PF16976">
    <property type="entry name" value="RcpC"/>
    <property type="match status" value="1"/>
</dbReference>
<dbReference type="AlphaFoldDB" id="A0A3T0E824"/>
<name>A0A3T0E824_9PROT</name>
<organism evidence="1 2">
    <name type="scientific">Glycocaulis alkaliphilus</name>
    <dbReference type="NCBI Taxonomy" id="1434191"/>
    <lineage>
        <taxon>Bacteria</taxon>
        <taxon>Pseudomonadati</taxon>
        <taxon>Pseudomonadota</taxon>
        <taxon>Alphaproteobacteria</taxon>
        <taxon>Maricaulales</taxon>
        <taxon>Maricaulaceae</taxon>
        <taxon>Glycocaulis</taxon>
    </lineage>
</organism>
<evidence type="ECO:0000313" key="2">
    <source>
        <dbReference type="Proteomes" id="UP000286954"/>
    </source>
</evidence>
<dbReference type="KEGG" id="gak:X907_0903"/>